<protein>
    <recommendedName>
        <fullName evidence="4">Glucans biosynthesis protein G</fullName>
    </recommendedName>
</protein>
<comment type="similarity">
    <text evidence="3">Belongs to the OpgD/OpgG family.</text>
</comment>
<dbReference type="UniPathway" id="UPA00637"/>
<dbReference type="SUPFAM" id="SSF74650">
    <property type="entry name" value="Galactose mutarotase-like"/>
    <property type="match status" value="1"/>
</dbReference>
<dbReference type="InterPro" id="IPR014438">
    <property type="entry name" value="Glucan_biosyn_MdoG/MdoD"/>
</dbReference>
<organism evidence="8 9">
    <name type="scientific">Escherichia coli</name>
    <dbReference type="NCBI Taxonomy" id="562"/>
    <lineage>
        <taxon>Bacteria</taxon>
        <taxon>Pseudomonadati</taxon>
        <taxon>Pseudomonadota</taxon>
        <taxon>Gammaproteobacteria</taxon>
        <taxon>Enterobacterales</taxon>
        <taxon>Enterobacteriaceae</taxon>
        <taxon>Escherichia</taxon>
    </lineage>
</organism>
<dbReference type="AlphaFoldDB" id="A0A376ZVQ6"/>
<dbReference type="PANTHER" id="PTHR30504">
    <property type="entry name" value="GLUCANS BIOSYNTHESIS PROTEIN"/>
    <property type="match status" value="1"/>
</dbReference>
<dbReference type="InterPro" id="IPR013783">
    <property type="entry name" value="Ig-like_fold"/>
</dbReference>
<dbReference type="SUPFAM" id="SSF81296">
    <property type="entry name" value="E set domains"/>
    <property type="match status" value="1"/>
</dbReference>
<accession>A0A376ZVQ6</accession>
<dbReference type="InterPro" id="IPR007444">
    <property type="entry name" value="Glucan_biosyn_MdoG_C"/>
</dbReference>
<evidence type="ECO:0000313" key="9">
    <source>
        <dbReference type="Proteomes" id="UP000372890"/>
    </source>
</evidence>
<keyword evidence="6" id="KW-0574">Periplasm</keyword>
<name>A0A376ZVQ6_ECOLX</name>
<proteinExistence type="inferred from homology"/>
<dbReference type="Pfam" id="PF04349">
    <property type="entry name" value="MdoG"/>
    <property type="match status" value="1"/>
</dbReference>
<dbReference type="InterPro" id="IPR014718">
    <property type="entry name" value="GH-type_carb-bd"/>
</dbReference>
<dbReference type="GO" id="GO:0051274">
    <property type="term" value="P:beta-glucan biosynthetic process"/>
    <property type="evidence" value="ECO:0007669"/>
    <property type="project" value="TreeGrafter"/>
</dbReference>
<feature type="domain" description="Glucan biosynthesis periplasmic MdoG C-terminal" evidence="7">
    <location>
        <begin position="5"/>
        <end position="171"/>
    </location>
</feature>
<evidence type="ECO:0000259" key="7">
    <source>
        <dbReference type="Pfam" id="PF04349"/>
    </source>
</evidence>
<gene>
    <name evidence="8" type="primary">mdoG_1</name>
    <name evidence="8" type="ORF">NCTC9001_01070</name>
</gene>
<dbReference type="Gene3D" id="2.70.98.10">
    <property type="match status" value="1"/>
</dbReference>
<dbReference type="FunFam" id="2.60.40.10:FF:000294">
    <property type="entry name" value="Glucans biosynthesis protein G"/>
    <property type="match status" value="1"/>
</dbReference>
<comment type="pathway">
    <text evidence="2">Glycan metabolism; osmoregulated periplasmic glucan (OPG) biosynthesis.</text>
</comment>
<evidence type="ECO:0000313" key="8">
    <source>
        <dbReference type="EMBL" id="VFS13592.1"/>
    </source>
</evidence>
<dbReference type="PANTHER" id="PTHR30504:SF4">
    <property type="entry name" value="GLUCANS BIOSYNTHESIS PROTEIN G"/>
    <property type="match status" value="1"/>
</dbReference>
<dbReference type="InterPro" id="IPR011013">
    <property type="entry name" value="Gal_mutarotase_sf_dom"/>
</dbReference>
<dbReference type="GO" id="GO:0030246">
    <property type="term" value="F:carbohydrate binding"/>
    <property type="evidence" value="ECO:0007669"/>
    <property type="project" value="InterPro"/>
</dbReference>
<comment type="subcellular location">
    <subcellularLocation>
        <location evidence="1">Periplasm</location>
    </subcellularLocation>
</comment>
<evidence type="ECO:0000256" key="1">
    <source>
        <dbReference type="ARBA" id="ARBA00004418"/>
    </source>
</evidence>
<dbReference type="GO" id="GO:0030288">
    <property type="term" value="C:outer membrane-bounded periplasmic space"/>
    <property type="evidence" value="ECO:0007669"/>
    <property type="project" value="TreeGrafter"/>
</dbReference>
<evidence type="ECO:0000256" key="4">
    <source>
        <dbReference type="ARBA" id="ARBA00015376"/>
    </source>
</evidence>
<dbReference type="GO" id="GO:0003824">
    <property type="term" value="F:catalytic activity"/>
    <property type="evidence" value="ECO:0007669"/>
    <property type="project" value="InterPro"/>
</dbReference>
<dbReference type="EMBL" id="CAADIS010000003">
    <property type="protein sequence ID" value="VFS13592.1"/>
    <property type="molecule type" value="Genomic_DNA"/>
</dbReference>
<dbReference type="Gene3D" id="2.60.40.10">
    <property type="entry name" value="Immunoglobulins"/>
    <property type="match status" value="1"/>
</dbReference>
<evidence type="ECO:0000256" key="5">
    <source>
        <dbReference type="ARBA" id="ARBA00022729"/>
    </source>
</evidence>
<evidence type="ECO:0000256" key="2">
    <source>
        <dbReference type="ARBA" id="ARBA00005001"/>
    </source>
</evidence>
<evidence type="ECO:0000256" key="6">
    <source>
        <dbReference type="ARBA" id="ARBA00022764"/>
    </source>
</evidence>
<keyword evidence="5" id="KW-0732">Signal</keyword>
<dbReference type="Proteomes" id="UP000372890">
    <property type="component" value="Unassembled WGS sequence"/>
</dbReference>
<reference evidence="8 9" key="1">
    <citation type="submission" date="2019-03" db="EMBL/GenBank/DDBJ databases">
        <authorList>
            <consortium name="Pathogen Informatics"/>
        </authorList>
    </citation>
    <scope>NUCLEOTIDE SEQUENCE [LARGE SCALE GENOMIC DNA]</scope>
    <source>
        <strain evidence="8 9">NCTC9001</strain>
    </source>
</reference>
<evidence type="ECO:0000256" key="3">
    <source>
        <dbReference type="ARBA" id="ARBA00009284"/>
    </source>
</evidence>
<dbReference type="InterPro" id="IPR014756">
    <property type="entry name" value="Ig_E-set"/>
</dbReference>
<sequence>MGDSEREWGKGSVELVEIPTNDETNDNIVAYWTPDQLPEPGKEMNFKYTITFSRDEDKLHAPDNAWVQQTRRSTGDVKQSNLIRQPDGTIAFVVDFTGAEMKKLPEDTPVTAQTSIGDNGEIVESTVRYNPVTKGWRLVMRVKVKDAKKTTEMRAALVNADQTLSETWSYQLPANE</sequence>